<keyword evidence="2" id="KW-1185">Reference proteome</keyword>
<proteinExistence type="predicted"/>
<dbReference type="InterPro" id="IPR006521">
    <property type="entry name" value="Tail_protein_I"/>
</dbReference>
<dbReference type="EMBL" id="JAELXT010000021">
    <property type="protein sequence ID" value="MBJ6127198.1"/>
    <property type="molecule type" value="Genomic_DNA"/>
</dbReference>
<evidence type="ECO:0000313" key="2">
    <source>
        <dbReference type="Proteomes" id="UP000620670"/>
    </source>
</evidence>
<protein>
    <recommendedName>
        <fullName evidence="3">Phage tail protein</fullName>
    </recommendedName>
</protein>
<dbReference type="RefSeq" id="WP_199050426.1">
    <property type="nucleotide sequence ID" value="NZ_JAELXT010000021.1"/>
</dbReference>
<evidence type="ECO:0008006" key="3">
    <source>
        <dbReference type="Google" id="ProtNLM"/>
    </source>
</evidence>
<reference evidence="2" key="1">
    <citation type="submission" date="2020-12" db="EMBL/GenBank/DDBJ databases">
        <title>Hymenobacter sp.</title>
        <authorList>
            <person name="Kim M.K."/>
        </authorList>
    </citation>
    <scope>NUCLEOTIDE SEQUENCE [LARGE SCALE GENOMIC DNA]</scope>
    <source>
        <strain evidence="2">BT325</strain>
    </source>
</reference>
<sequence>MTSANAYRFASAAHWERCLATGFDSLGDGKLGVAARLNPQAQLVADGAADAVAADRLGQPFWRGGNQLRRLDDFGQPGPSAEVDGLIAGTPRLQLARDWLWAFDAGSVARFDRPTLQLDRCVTSAAISRWLGVGEVAVAILDIAADAKGGVWLLARTRGKALLVHMDCDACISRTIDLPCEFQDADQIAVTDSLVALLSIADQRLTLLAAADAKVVRSQWLGNWCGCWRAERIAGDARRRLALAGAGLDPTSGSVLFRLDGLAEIVDGPLKPELAVEKKTKPLRVDDLAVGANSLWLATPDGLCRLDEGGGASEAISVIQTPLLQSPVGEQGRGWLHAEIDMDLPKSASISASFASTNDPRIAAEIRAIEGDTSLSQSDRLERVWSLLDTGQASARAIVLPGRTVPSPLSPNDPMMPPLAVPLFDTSDGWLALRLKVTVPPEVQPPTLRELRVLYPERSLMAYLPAIYSDPENDPERLLRRIVGVIETTTQQIDRSIASIGSRLDARTAPTEMLDYLGSWLKLPWHSGLEEWSKRQILGSAGVLLAWRGSRRGLAQLLACLAGEGGHVELLDVMAERSAIRLGGRGQAGSPVNGLLAGLPPATASLGGKAVLGRARLACRKARPGPTDILVPTVLIKVEASAATIARNRPYADSVLSQYLPAGVRHRIAWTATPPRTAEDTDALMILDGNGPGEVGGNARLGRMVLGGGPHSGMDDGLEMGLRLR</sequence>
<accession>A0ABS0Y4G5</accession>
<organism evidence="1 2">
    <name type="scientific">Microvirga splendida</name>
    <dbReference type="NCBI Taxonomy" id="2795727"/>
    <lineage>
        <taxon>Bacteria</taxon>
        <taxon>Pseudomonadati</taxon>
        <taxon>Pseudomonadota</taxon>
        <taxon>Alphaproteobacteria</taxon>
        <taxon>Hyphomicrobiales</taxon>
        <taxon>Methylobacteriaceae</taxon>
        <taxon>Microvirga</taxon>
    </lineage>
</organism>
<dbReference type="Pfam" id="PF09684">
    <property type="entry name" value="Tail_P2_I"/>
    <property type="match status" value="1"/>
</dbReference>
<evidence type="ECO:0000313" key="1">
    <source>
        <dbReference type="EMBL" id="MBJ6127198.1"/>
    </source>
</evidence>
<dbReference type="Proteomes" id="UP000620670">
    <property type="component" value="Unassembled WGS sequence"/>
</dbReference>
<comment type="caution">
    <text evidence="1">The sequence shown here is derived from an EMBL/GenBank/DDBJ whole genome shotgun (WGS) entry which is preliminary data.</text>
</comment>
<dbReference type="NCBIfam" id="TIGR02242">
    <property type="entry name" value="tail_TIGR02242"/>
    <property type="match status" value="1"/>
</dbReference>
<gene>
    <name evidence="1" type="ORF">JAO75_17485</name>
</gene>
<name>A0ABS0Y4G5_9HYPH</name>
<dbReference type="InterPro" id="IPR011748">
    <property type="entry name" value="Unchr_phage_tail-like"/>
</dbReference>